<evidence type="ECO:0000313" key="3">
    <source>
        <dbReference type="EMBL" id="KAB2626765.1"/>
    </source>
</evidence>
<feature type="compositionally biased region" description="Basic and acidic residues" evidence="1">
    <location>
        <begin position="1"/>
        <end position="10"/>
    </location>
</feature>
<reference evidence="3 4" key="3">
    <citation type="submission" date="2019-11" db="EMBL/GenBank/DDBJ databases">
        <title>A de novo genome assembly of a pear dwarfing rootstock.</title>
        <authorList>
            <person name="Wang F."/>
            <person name="Wang J."/>
            <person name="Li S."/>
            <person name="Zhang Y."/>
            <person name="Fang M."/>
            <person name="Ma L."/>
            <person name="Zhao Y."/>
            <person name="Jiang S."/>
        </authorList>
    </citation>
    <scope>NUCLEOTIDE SEQUENCE [LARGE SCALE GENOMIC DNA]</scope>
    <source>
        <strain evidence="3">S2</strain>
        <tissue evidence="3">Leaf</tissue>
    </source>
</reference>
<evidence type="ECO:0000256" key="1">
    <source>
        <dbReference type="SAM" id="MobiDB-lite"/>
    </source>
</evidence>
<proteinExistence type="predicted"/>
<dbReference type="AlphaFoldDB" id="A0A5N5HFX9"/>
<organism evidence="3 4">
    <name type="scientific">Pyrus ussuriensis x Pyrus communis</name>
    <dbReference type="NCBI Taxonomy" id="2448454"/>
    <lineage>
        <taxon>Eukaryota</taxon>
        <taxon>Viridiplantae</taxon>
        <taxon>Streptophyta</taxon>
        <taxon>Embryophyta</taxon>
        <taxon>Tracheophyta</taxon>
        <taxon>Spermatophyta</taxon>
        <taxon>Magnoliopsida</taxon>
        <taxon>eudicotyledons</taxon>
        <taxon>Gunneridae</taxon>
        <taxon>Pentapetalae</taxon>
        <taxon>rosids</taxon>
        <taxon>fabids</taxon>
        <taxon>Rosales</taxon>
        <taxon>Rosaceae</taxon>
        <taxon>Amygdaloideae</taxon>
        <taxon>Maleae</taxon>
        <taxon>Pyrus</taxon>
    </lineage>
</organism>
<dbReference type="EMBL" id="SMOL01000157">
    <property type="protein sequence ID" value="KAB2626765.1"/>
    <property type="molecule type" value="Genomic_DNA"/>
</dbReference>
<dbReference type="OrthoDB" id="1746950at2759"/>
<accession>A0A5N5HFX9</accession>
<feature type="compositionally biased region" description="Basic and acidic residues" evidence="1">
    <location>
        <begin position="163"/>
        <end position="201"/>
    </location>
</feature>
<reference evidence="3 4" key="1">
    <citation type="submission" date="2019-09" db="EMBL/GenBank/DDBJ databases">
        <authorList>
            <person name="Ou C."/>
        </authorList>
    </citation>
    <scope>NUCLEOTIDE SEQUENCE [LARGE SCALE GENOMIC DNA]</scope>
    <source>
        <strain evidence="3">S2</strain>
        <tissue evidence="3">Leaf</tissue>
    </source>
</reference>
<comment type="caution">
    <text evidence="3">The sequence shown here is derived from an EMBL/GenBank/DDBJ whole genome shotgun (WGS) entry which is preliminary data.</text>
</comment>
<feature type="domain" description="Transposase MuDR plant" evidence="2">
    <location>
        <begin position="212"/>
        <end position="274"/>
    </location>
</feature>
<evidence type="ECO:0000313" key="4">
    <source>
        <dbReference type="Proteomes" id="UP000327157"/>
    </source>
</evidence>
<evidence type="ECO:0000259" key="2">
    <source>
        <dbReference type="Pfam" id="PF03108"/>
    </source>
</evidence>
<gene>
    <name evidence="3" type="ORF">D8674_020383</name>
</gene>
<dbReference type="InterPro" id="IPR004332">
    <property type="entry name" value="Transposase_MuDR"/>
</dbReference>
<dbReference type="Pfam" id="PF03108">
    <property type="entry name" value="DBD_Tnp_Mut"/>
    <property type="match status" value="1"/>
</dbReference>
<feature type="compositionally biased region" description="Polar residues" evidence="1">
    <location>
        <begin position="14"/>
        <end position="25"/>
    </location>
</feature>
<name>A0A5N5HFX9_9ROSA</name>
<keyword evidence="4" id="KW-1185">Reference proteome</keyword>
<feature type="region of interest" description="Disordered" evidence="1">
    <location>
        <begin position="1"/>
        <end position="213"/>
    </location>
</feature>
<reference evidence="4" key="2">
    <citation type="submission" date="2019-10" db="EMBL/GenBank/DDBJ databases">
        <title>A de novo genome assembly of a pear dwarfing rootstock.</title>
        <authorList>
            <person name="Wang F."/>
            <person name="Wang J."/>
            <person name="Li S."/>
            <person name="Zhang Y."/>
            <person name="Fang M."/>
            <person name="Ma L."/>
            <person name="Zhao Y."/>
            <person name="Jiang S."/>
        </authorList>
    </citation>
    <scope>NUCLEOTIDE SEQUENCE [LARGE SCALE GENOMIC DNA]</scope>
</reference>
<protein>
    <recommendedName>
        <fullName evidence="2">Transposase MuDR plant domain-containing protein</fullName>
    </recommendedName>
</protein>
<sequence>MGTVKSEKGKAKTTFHSPRNLSVTTEDIEESRVAISITKGSGSKLKKGRPKKGAAYNGEDEHEAEVIEGGQGSGDEDNECDEDDDGDEDGPLNADNECDEDDDGDEGDKGHEVEDVNEGAELEANEEDDTTDSEFVDSGYSLEDDDRRIVDDTIVDTMIGNAKRGEGVRNQHPKEVIDARDVEDTPLNDEREYSDGLHSADDSEANGDDPKFEKGLKFRDAAQLRETVWSHSIKHGAFSIKLKRNEKWNISAKCEKNCPWRLYASRMYNEDSMQVKTYVGKHECPRIWREKPNCKMA</sequence>
<feature type="compositionally biased region" description="Acidic residues" evidence="1">
    <location>
        <begin position="74"/>
        <end position="106"/>
    </location>
</feature>
<dbReference type="Proteomes" id="UP000327157">
    <property type="component" value="Chromosome 2"/>
</dbReference>
<feature type="compositionally biased region" description="Acidic residues" evidence="1">
    <location>
        <begin position="115"/>
        <end position="135"/>
    </location>
</feature>